<keyword evidence="4" id="KW-1185">Reference proteome</keyword>
<organism evidence="3 4">
    <name type="scientific">Symmachiella dynata</name>
    <dbReference type="NCBI Taxonomy" id="2527995"/>
    <lineage>
        <taxon>Bacteria</taxon>
        <taxon>Pseudomonadati</taxon>
        <taxon>Planctomycetota</taxon>
        <taxon>Planctomycetia</taxon>
        <taxon>Planctomycetales</taxon>
        <taxon>Planctomycetaceae</taxon>
        <taxon>Symmachiella</taxon>
    </lineage>
</organism>
<feature type="chain" id="PRO_5022057502" description="Protein BatD" evidence="2">
    <location>
        <begin position="38"/>
        <end position="348"/>
    </location>
</feature>
<evidence type="ECO:0000256" key="2">
    <source>
        <dbReference type="SAM" id="SignalP"/>
    </source>
</evidence>
<dbReference type="Proteomes" id="UP000319383">
    <property type="component" value="Chromosome"/>
</dbReference>
<accession>A0A517ZXV9</accession>
<dbReference type="AlphaFoldDB" id="A0A517ZXV9"/>
<reference evidence="3 4" key="1">
    <citation type="submission" date="2019-02" db="EMBL/GenBank/DDBJ databases">
        <title>Deep-cultivation of Planctomycetes and their phenomic and genomic characterization uncovers novel biology.</title>
        <authorList>
            <person name="Wiegand S."/>
            <person name="Jogler M."/>
            <person name="Boedeker C."/>
            <person name="Pinto D."/>
            <person name="Vollmers J."/>
            <person name="Rivas-Marin E."/>
            <person name="Kohn T."/>
            <person name="Peeters S.H."/>
            <person name="Heuer A."/>
            <person name="Rast P."/>
            <person name="Oberbeckmann S."/>
            <person name="Bunk B."/>
            <person name="Jeske O."/>
            <person name="Meyerdierks A."/>
            <person name="Storesund J.E."/>
            <person name="Kallscheuer N."/>
            <person name="Luecker S."/>
            <person name="Lage O.M."/>
            <person name="Pohl T."/>
            <person name="Merkel B.J."/>
            <person name="Hornburger P."/>
            <person name="Mueller R.-W."/>
            <person name="Bruemmer F."/>
            <person name="Labrenz M."/>
            <person name="Spormann A.M."/>
            <person name="Op den Camp H."/>
            <person name="Overmann J."/>
            <person name="Amann R."/>
            <person name="Jetten M.S.M."/>
            <person name="Mascher T."/>
            <person name="Medema M.H."/>
            <person name="Devos D.P."/>
            <person name="Kaster A.-K."/>
            <person name="Ovreas L."/>
            <person name="Rohde M."/>
            <person name="Galperin M.Y."/>
            <person name="Jogler C."/>
        </authorList>
    </citation>
    <scope>NUCLEOTIDE SEQUENCE [LARGE SCALE GENOMIC DNA]</scope>
    <source>
        <strain evidence="3 4">Mal52</strain>
    </source>
</reference>
<dbReference type="EMBL" id="CP036276">
    <property type="protein sequence ID" value="QDU47285.1"/>
    <property type="molecule type" value="Genomic_DNA"/>
</dbReference>
<evidence type="ECO:0000313" key="4">
    <source>
        <dbReference type="Proteomes" id="UP000319383"/>
    </source>
</evidence>
<keyword evidence="1" id="KW-0812">Transmembrane</keyword>
<sequence precursor="true">MSRLMKISHNKMKRRGTFTCSAFAAAAILLLAGQLQAQSTPADGAGKGVAFTTHSGPAEMTTTVDRSAAQIAERIRLTLSVVVPESVTVSFPEQPTSLGQLDVVDVTDKLDIPLGDQRSWTRVYELESLLSGDQQIPEIAVAFTDKRGETPQHGVITSQSIPISITSVLEGQADPTQFRDLKGVVDLPITAPPTYTAWWIAGGTGLAIATLLLVVALRNRRQLTAEQWALAEMDRLVDEQHVEQGQVQLFYSRLTDIVRIYIERRFEIAAPRLTTDEFLAHIRDGETLSREHCELLKDFLTQADIVKFASYCPATSDGNEAMETARRFVAETAPTRKQSDPNPVAQEA</sequence>
<evidence type="ECO:0000256" key="1">
    <source>
        <dbReference type="SAM" id="Phobius"/>
    </source>
</evidence>
<protein>
    <recommendedName>
        <fullName evidence="5">Protein BatD</fullName>
    </recommendedName>
</protein>
<keyword evidence="1" id="KW-1133">Transmembrane helix</keyword>
<gene>
    <name evidence="3" type="ORF">Mal52_58130</name>
</gene>
<proteinExistence type="predicted"/>
<name>A0A517ZXV9_9PLAN</name>
<dbReference type="KEGG" id="sdyn:Mal52_58130"/>
<feature type="signal peptide" evidence="2">
    <location>
        <begin position="1"/>
        <end position="37"/>
    </location>
</feature>
<evidence type="ECO:0000313" key="3">
    <source>
        <dbReference type="EMBL" id="QDU47285.1"/>
    </source>
</evidence>
<keyword evidence="1" id="KW-0472">Membrane</keyword>
<feature type="transmembrane region" description="Helical" evidence="1">
    <location>
        <begin position="197"/>
        <end position="217"/>
    </location>
</feature>
<keyword evidence="2" id="KW-0732">Signal</keyword>
<evidence type="ECO:0008006" key="5">
    <source>
        <dbReference type="Google" id="ProtNLM"/>
    </source>
</evidence>